<protein>
    <submittedName>
        <fullName evidence="2">Unannotated protein</fullName>
    </submittedName>
</protein>
<sequence length="220" mass="24396">MNFSLDGGWMLAIVVLLWLLVYVPNWGSRGEQKIQGSSSGRNFSQKSRLTQKNSVLGVSQTKNIDKNFRVIRRVFVTLLLVSFATAVFATVKAFENLSWLALAVAAAAVFLTAASTLRSSRKKATAKAPLTMQELEAQRARMAYSIRESALPDAVAEQLFDERAWTEIALPESNLARRIGELEEVKLATVSNLGLAAAESEAKKLNRDELDRILERRRAV</sequence>
<keyword evidence="1" id="KW-0812">Transmembrane</keyword>
<feature type="transmembrane region" description="Helical" evidence="1">
    <location>
        <begin position="6"/>
        <end position="23"/>
    </location>
</feature>
<feature type="transmembrane region" description="Helical" evidence="1">
    <location>
        <begin position="97"/>
        <end position="117"/>
    </location>
</feature>
<accession>A0A6J6PC34</accession>
<dbReference type="EMBL" id="CAEZXK010000066">
    <property type="protein sequence ID" value="CAB4696166.1"/>
    <property type="molecule type" value="Genomic_DNA"/>
</dbReference>
<keyword evidence="1" id="KW-0472">Membrane</keyword>
<gene>
    <name evidence="2" type="ORF">UFOPK2370_01255</name>
</gene>
<reference evidence="2" key="1">
    <citation type="submission" date="2020-05" db="EMBL/GenBank/DDBJ databases">
        <authorList>
            <person name="Chiriac C."/>
            <person name="Salcher M."/>
            <person name="Ghai R."/>
            <person name="Kavagutti S V."/>
        </authorList>
    </citation>
    <scope>NUCLEOTIDE SEQUENCE</scope>
</reference>
<organism evidence="2">
    <name type="scientific">freshwater metagenome</name>
    <dbReference type="NCBI Taxonomy" id="449393"/>
    <lineage>
        <taxon>unclassified sequences</taxon>
        <taxon>metagenomes</taxon>
        <taxon>ecological metagenomes</taxon>
    </lineage>
</organism>
<feature type="transmembrane region" description="Helical" evidence="1">
    <location>
        <begin position="70"/>
        <end position="91"/>
    </location>
</feature>
<proteinExistence type="predicted"/>
<name>A0A6J6PC34_9ZZZZ</name>
<evidence type="ECO:0000313" key="2">
    <source>
        <dbReference type="EMBL" id="CAB4696166.1"/>
    </source>
</evidence>
<dbReference type="AlphaFoldDB" id="A0A6J6PC34"/>
<evidence type="ECO:0000256" key="1">
    <source>
        <dbReference type="SAM" id="Phobius"/>
    </source>
</evidence>
<keyword evidence="1" id="KW-1133">Transmembrane helix</keyword>